<dbReference type="InterPro" id="IPR036136">
    <property type="entry name" value="Nit/Sulf_reduc_fer-like_dom_sf"/>
</dbReference>
<dbReference type="Pfam" id="PF03460">
    <property type="entry name" value="NIR_SIR_ferr"/>
    <property type="match status" value="1"/>
</dbReference>
<dbReference type="GO" id="GO:0020037">
    <property type="term" value="F:heme binding"/>
    <property type="evidence" value="ECO:0007669"/>
    <property type="project" value="InterPro"/>
</dbReference>
<keyword evidence="4 10" id="KW-0560">Oxidoreductase</keyword>
<dbReference type="InterPro" id="IPR015077">
    <property type="entry name" value="DUF1858"/>
</dbReference>
<dbReference type="RefSeq" id="WP_047808247.1">
    <property type="nucleotide sequence ID" value="NZ_LDZY01000001.1"/>
</dbReference>
<keyword evidence="11" id="KW-1185">Reference proteome</keyword>
<evidence type="ECO:0000256" key="3">
    <source>
        <dbReference type="ARBA" id="ARBA00022723"/>
    </source>
</evidence>
<dbReference type="InterPro" id="IPR023883">
    <property type="entry name" value="CHP03980_redox-disulphide"/>
</dbReference>
<reference evidence="10 11" key="1">
    <citation type="submission" date="2015-06" db="EMBL/GenBank/DDBJ databases">
        <title>Draft genome of the moderately acidophilic sulfate reducer Candidatus Desulfosporosinus acididurans strain M1.</title>
        <authorList>
            <person name="Poehlein A."/>
            <person name="Petzsch P."/>
            <person name="Johnson B.D."/>
            <person name="Schloemann M."/>
            <person name="Daniel R."/>
            <person name="Muehling M."/>
        </authorList>
    </citation>
    <scope>NUCLEOTIDE SEQUENCE [LARGE SCALE GENOMIC DNA]</scope>
    <source>
        <strain evidence="10 11">M1</strain>
    </source>
</reference>
<dbReference type="STRING" id="476652.DEAC_c03220"/>
<proteinExistence type="predicted"/>
<dbReference type="Gene3D" id="3.90.480.10">
    <property type="entry name" value="Sulfite Reductase Hemoprotein,Domain 2"/>
    <property type="match status" value="1"/>
</dbReference>
<dbReference type="EMBL" id="LDZY01000001">
    <property type="protein sequence ID" value="KLU67914.1"/>
    <property type="molecule type" value="Genomic_DNA"/>
</dbReference>
<evidence type="ECO:0000256" key="1">
    <source>
        <dbReference type="ARBA" id="ARBA00022485"/>
    </source>
</evidence>
<keyword evidence="3" id="KW-0479">Metal-binding</keyword>
<feature type="domain" description="Nitrite/Sulfite reductase ferredoxin-like" evidence="8">
    <location>
        <begin position="83"/>
        <end position="145"/>
    </location>
</feature>
<dbReference type="SUPFAM" id="SSF55124">
    <property type="entry name" value="Nitrite/Sulfite reductase N-terminal domain-like"/>
    <property type="match status" value="1"/>
</dbReference>
<dbReference type="InterPro" id="IPR006067">
    <property type="entry name" value="NO2/SO3_Rdtase_4Fe4S_dom"/>
</dbReference>
<name>A0A0J1FX01_9FIRM</name>
<gene>
    <name evidence="10" type="primary">nasD_1</name>
    <name evidence="10" type="ORF">DEAC_c03220</name>
</gene>
<dbReference type="Pfam" id="PF01077">
    <property type="entry name" value="NIR_SIR"/>
    <property type="match status" value="1"/>
</dbReference>
<evidence type="ECO:0000313" key="11">
    <source>
        <dbReference type="Proteomes" id="UP000036356"/>
    </source>
</evidence>
<dbReference type="InterPro" id="IPR052034">
    <property type="entry name" value="NasD-like"/>
</dbReference>
<dbReference type="Proteomes" id="UP000036356">
    <property type="component" value="Unassembled WGS sequence"/>
</dbReference>
<dbReference type="PRINTS" id="PR00397">
    <property type="entry name" value="SIROHAEM"/>
</dbReference>
<keyword evidence="5" id="KW-0408">Iron</keyword>
<dbReference type="NCBIfam" id="TIGR03980">
    <property type="entry name" value="prismane_assoc"/>
    <property type="match status" value="1"/>
</dbReference>
<evidence type="ECO:0000256" key="2">
    <source>
        <dbReference type="ARBA" id="ARBA00022617"/>
    </source>
</evidence>
<sequence>MHFTLDMKLKDIMAANPKTAEAMQELGLHCLGCAFSVNETLANAAQMHHLDPNLLLEKVNAVEQGELSPEAAAKAQPSGSILQMDKKTYSIAPHIPAGVVTPEILRKIADVAEKYKAQALKVTSAQRIAIVGLQPEDVPKIWDELGMDPGHAVGLCVRSVKVCPGDTFCKRGLQETLALGMEIDKRYHGLELPSKFKIGVAGCPNKCTDAASVDLGLMGTSKGYHLYVGGNGGVKPRQGNILFENLQRDQVLPVVDAVITYYKENAKPQERIGRLIDRIGLEGLHDYAEKQIQ</sequence>
<evidence type="ECO:0000259" key="9">
    <source>
        <dbReference type="Pfam" id="PF08984"/>
    </source>
</evidence>
<protein>
    <submittedName>
        <fullName evidence="10">Nitrite reductase [NAD(P)H]</fullName>
        <ecNumber evidence="10">1.7.1.4</ecNumber>
    </submittedName>
</protein>
<dbReference type="SUPFAM" id="SSF56014">
    <property type="entry name" value="Nitrite and sulphite reductase 4Fe-4S domain-like"/>
    <property type="match status" value="1"/>
</dbReference>
<dbReference type="Gene3D" id="3.30.413.10">
    <property type="entry name" value="Sulfite Reductase Hemoprotein, domain 1"/>
    <property type="match status" value="1"/>
</dbReference>
<dbReference type="InterPro" id="IPR038062">
    <property type="entry name" value="ScdA-like_N_sf"/>
</dbReference>
<dbReference type="InterPro" id="IPR045854">
    <property type="entry name" value="NO2/SO3_Rdtase_4Fe4S_sf"/>
</dbReference>
<feature type="domain" description="Nitrite/sulphite reductase 4Fe-4S" evidence="7">
    <location>
        <begin position="156"/>
        <end position="289"/>
    </location>
</feature>
<dbReference type="GO" id="GO:0008942">
    <property type="term" value="F:nitrite reductase [NAD(P)H] activity"/>
    <property type="evidence" value="ECO:0007669"/>
    <property type="project" value="UniProtKB-EC"/>
</dbReference>
<comment type="caution">
    <text evidence="10">The sequence shown here is derived from an EMBL/GenBank/DDBJ whole genome shotgun (WGS) entry which is preliminary data.</text>
</comment>
<evidence type="ECO:0000259" key="8">
    <source>
        <dbReference type="Pfam" id="PF03460"/>
    </source>
</evidence>
<dbReference type="InterPro" id="IPR005117">
    <property type="entry name" value="NiRdtase/SiRdtase_haem-b_fer"/>
</dbReference>
<dbReference type="PATRIC" id="fig|476652.3.peg.322"/>
<accession>A0A0J1FX01</accession>
<evidence type="ECO:0000256" key="6">
    <source>
        <dbReference type="ARBA" id="ARBA00023014"/>
    </source>
</evidence>
<dbReference type="EC" id="1.7.1.4" evidence="10"/>
<dbReference type="InterPro" id="IPR006066">
    <property type="entry name" value="NO2/SO3_Rdtase_FeS/sirohaem_BS"/>
</dbReference>
<dbReference type="PANTHER" id="PTHR43809:SF1">
    <property type="entry name" value="NITRITE REDUCTASE (NADH) LARGE SUBUNIT"/>
    <property type="match status" value="1"/>
</dbReference>
<organism evidence="10 11">
    <name type="scientific">Desulfosporosinus acididurans</name>
    <dbReference type="NCBI Taxonomy" id="476652"/>
    <lineage>
        <taxon>Bacteria</taxon>
        <taxon>Bacillati</taxon>
        <taxon>Bacillota</taxon>
        <taxon>Clostridia</taxon>
        <taxon>Eubacteriales</taxon>
        <taxon>Desulfitobacteriaceae</taxon>
        <taxon>Desulfosporosinus</taxon>
    </lineage>
</organism>
<dbReference type="PANTHER" id="PTHR43809">
    <property type="entry name" value="NITRITE REDUCTASE (NADH) LARGE SUBUNIT"/>
    <property type="match status" value="1"/>
</dbReference>
<keyword evidence="6" id="KW-0411">Iron-sulfur</keyword>
<evidence type="ECO:0000313" key="10">
    <source>
        <dbReference type="EMBL" id="KLU67914.1"/>
    </source>
</evidence>
<keyword evidence="1" id="KW-0004">4Fe-4S</keyword>
<feature type="domain" description="DUF1858" evidence="9">
    <location>
        <begin position="4"/>
        <end position="55"/>
    </location>
</feature>
<evidence type="ECO:0000259" key="7">
    <source>
        <dbReference type="Pfam" id="PF01077"/>
    </source>
</evidence>
<evidence type="ECO:0000256" key="4">
    <source>
        <dbReference type="ARBA" id="ARBA00023002"/>
    </source>
</evidence>
<dbReference type="GO" id="GO:0051539">
    <property type="term" value="F:4 iron, 4 sulfur cluster binding"/>
    <property type="evidence" value="ECO:0007669"/>
    <property type="project" value="UniProtKB-KW"/>
</dbReference>
<dbReference type="GO" id="GO:0046872">
    <property type="term" value="F:metal ion binding"/>
    <property type="evidence" value="ECO:0007669"/>
    <property type="project" value="UniProtKB-KW"/>
</dbReference>
<keyword evidence="2" id="KW-0349">Heme</keyword>
<evidence type="ECO:0000256" key="5">
    <source>
        <dbReference type="ARBA" id="ARBA00023004"/>
    </source>
</evidence>
<dbReference type="Pfam" id="PF08984">
    <property type="entry name" value="DUF1858"/>
    <property type="match status" value="1"/>
</dbReference>
<dbReference type="Gene3D" id="1.10.3910.10">
    <property type="entry name" value="SP0561-like"/>
    <property type="match status" value="1"/>
</dbReference>
<dbReference type="AlphaFoldDB" id="A0A0J1FX01"/>
<dbReference type="SUPFAM" id="SSF140683">
    <property type="entry name" value="SP0561-like"/>
    <property type="match status" value="1"/>
</dbReference>